<evidence type="ECO:0000256" key="6">
    <source>
        <dbReference type="ARBA" id="ARBA00023136"/>
    </source>
</evidence>
<organism evidence="10">
    <name type="scientific">Xenopus tropicalis</name>
    <name type="common">Western clawed frog</name>
    <name type="synonym">Silurana tropicalis</name>
    <dbReference type="NCBI Taxonomy" id="8364"/>
    <lineage>
        <taxon>Eukaryota</taxon>
        <taxon>Metazoa</taxon>
        <taxon>Chordata</taxon>
        <taxon>Craniata</taxon>
        <taxon>Vertebrata</taxon>
        <taxon>Euteleostomi</taxon>
        <taxon>Amphibia</taxon>
        <taxon>Batrachia</taxon>
        <taxon>Anura</taxon>
        <taxon>Pipoidea</taxon>
        <taxon>Pipidae</taxon>
        <taxon>Xenopodinae</taxon>
        <taxon>Xenopus</taxon>
        <taxon>Silurana</taxon>
    </lineage>
</organism>
<protein>
    <submittedName>
        <fullName evidence="10">Potassium channel subfamily M regulatory beta subunit 3</fullName>
    </submittedName>
</protein>
<evidence type="ECO:0000256" key="3">
    <source>
        <dbReference type="ARBA" id="ARBA00022692"/>
    </source>
</evidence>
<feature type="transmembrane region" description="Helical" evidence="9">
    <location>
        <begin position="280"/>
        <end position="302"/>
    </location>
</feature>
<dbReference type="GeneTree" id="ENSGT00950000183039"/>
<evidence type="ECO:0000256" key="4">
    <source>
        <dbReference type="ARBA" id="ARBA00022989"/>
    </source>
</evidence>
<dbReference type="Ensembl" id="ENSXETT00000015760">
    <property type="protein sequence ID" value="ENSXETP00000015760"/>
    <property type="gene ID" value="ENSXETG00000007254"/>
</dbReference>
<evidence type="ECO:0000313" key="10">
    <source>
        <dbReference type="Ensembl" id="ENSXETP00000015760"/>
    </source>
</evidence>
<dbReference type="Bgee" id="ENSXETG00000007254">
    <property type="expression patterns" value="Expressed in mesonephros and 3 other cell types or tissues"/>
</dbReference>
<accession>F6V732</accession>
<evidence type="ECO:0000256" key="7">
    <source>
        <dbReference type="ARBA" id="ARBA00023180"/>
    </source>
</evidence>
<dbReference type="GO" id="GO:0016020">
    <property type="term" value="C:membrane"/>
    <property type="evidence" value="ECO:0007669"/>
    <property type="project" value="UniProtKB-SubCell"/>
</dbReference>
<keyword evidence="2" id="KW-0813">Transport</keyword>
<dbReference type="PANTHER" id="PTHR10258:SF4">
    <property type="entry name" value="CALCIUM-ACTIVATED POTASSIUM CHANNEL SUBUNIT BETA-3"/>
    <property type="match status" value="1"/>
</dbReference>
<dbReference type="InParanoid" id="F6V732"/>
<dbReference type="PANTHER" id="PTHR10258">
    <property type="entry name" value="CALCIUM-ACTIVATED POTASSIUM CHANNEL SUBUNIT BETA"/>
    <property type="match status" value="1"/>
</dbReference>
<evidence type="ECO:0000256" key="1">
    <source>
        <dbReference type="ARBA" id="ARBA00004141"/>
    </source>
</evidence>
<comment type="subcellular location">
    <subcellularLocation>
        <location evidence="1">Membrane</location>
        <topology evidence="1">Multi-pass membrane protein</topology>
    </subcellularLocation>
</comment>
<reference evidence="10" key="1">
    <citation type="journal article" date="2010" name="Science">
        <title>The genome of the Western clawed frog Xenopus tropicalis.</title>
        <authorList>
            <person name="Hellsten U."/>
            <person name="Harland R.M."/>
            <person name="Gilchrist M.J."/>
            <person name="Hendrix D."/>
            <person name="Jurka J."/>
            <person name="Kapitonov V."/>
            <person name="Ovcharenko I."/>
            <person name="Putnam N.H."/>
            <person name="Shu S."/>
            <person name="Taher L."/>
            <person name="Blitz I.L."/>
            <person name="Blumberg B."/>
            <person name="Dichmann D.S."/>
            <person name="Dubchak I."/>
            <person name="Amaya E."/>
            <person name="Detter J.C."/>
            <person name="Fletcher R."/>
            <person name="Gerhard D.S."/>
            <person name="Goodstein D."/>
            <person name="Graves T."/>
            <person name="Grigoriev I.V."/>
            <person name="Grimwood J."/>
            <person name="Kawashima T."/>
            <person name="Lindquist E."/>
            <person name="Lucas S.M."/>
            <person name="Mead P.E."/>
            <person name="Mitros T."/>
            <person name="Ogino H."/>
            <person name="Ohta Y."/>
            <person name="Poliakov A.V."/>
            <person name="Pollet N."/>
            <person name="Robert J."/>
            <person name="Salamov A."/>
            <person name="Sater A.K."/>
            <person name="Schmutz J."/>
            <person name="Terry A."/>
            <person name="Vize P.D."/>
            <person name="Warren W.C."/>
            <person name="Wells D."/>
            <person name="Wills A."/>
            <person name="Wilson R.K."/>
            <person name="Zimmerman L.B."/>
            <person name="Zorn A.M."/>
            <person name="Grainger R."/>
            <person name="Grammer T."/>
            <person name="Khokha M.K."/>
            <person name="Richardson P.M."/>
            <person name="Rokhsar D.S."/>
        </authorList>
    </citation>
    <scope>NUCLEOTIDE SEQUENCE [LARGE SCALE GENOMIC DNA]</scope>
    <source>
        <strain evidence="10">Nigerian</strain>
    </source>
</reference>
<dbReference type="ExpressionAtlas" id="F6V732">
    <property type="expression patterns" value="baseline"/>
</dbReference>
<gene>
    <name evidence="10" type="primary">kcnmb3</name>
</gene>
<dbReference type="HOGENOM" id="CLU_085739_1_0_1"/>
<dbReference type="eggNOG" id="ENOG502QR4Z">
    <property type="taxonomic scope" value="Eukaryota"/>
</dbReference>
<dbReference type="FunCoup" id="F6V732">
    <property type="interactions" value="265"/>
</dbReference>
<evidence type="ECO:0000256" key="5">
    <source>
        <dbReference type="ARBA" id="ARBA00023065"/>
    </source>
</evidence>
<keyword evidence="7" id="KW-0325">Glycoprotein</keyword>
<keyword evidence="3 9" id="KW-0812">Transmembrane</keyword>
<sequence>MGPIVYNIFCIHLFSRSPSPFMIPSFLLTRNLRASKPKCIDKLLLPALWMLSSGMTPTVDIKQESMKGAGKMTSKKQECDEKEREGTLFLLSAFTAVPAKVRRKESSSDGVKPAEKMKKQASNAGEDRAMLLGFTMMGLSVLMFFLLGITILKPFMLSVWNEESNCTIIQADIMEDWVDCSFTCGVDCHGQSKYPCLQVLVNVSNSGQSAVLHYNEEAVQVNPKCFYIPRCQRDKNDLLDGVMNIKEYFDRKNDTPFLCFHRPESKPEDVIFIKKYDRSVVFHCLFWPSLMLLGGALIVGMVKLTQHLSLLCKVYCSASKEELGSVASRPDSQQSKTKKEDKCLRWRLNSQSMSNAPFN</sequence>
<dbReference type="GO" id="GO:0015269">
    <property type="term" value="F:calcium-activated potassium channel activity"/>
    <property type="evidence" value="ECO:0007669"/>
    <property type="project" value="InterPro"/>
</dbReference>
<dbReference type="Pfam" id="PF03185">
    <property type="entry name" value="CaKB"/>
    <property type="match status" value="1"/>
</dbReference>
<evidence type="ECO:0000256" key="9">
    <source>
        <dbReference type="SAM" id="Phobius"/>
    </source>
</evidence>
<keyword evidence="4 9" id="KW-1133">Transmembrane helix</keyword>
<dbReference type="AlphaFoldDB" id="F6V732"/>
<keyword evidence="6 9" id="KW-0472">Membrane</keyword>
<evidence type="ECO:0000256" key="8">
    <source>
        <dbReference type="ARBA" id="ARBA00023303"/>
    </source>
</evidence>
<dbReference type="Xenbase" id="XB-GENE-5864898">
    <property type="gene designation" value="kcnmb3"/>
</dbReference>
<proteinExistence type="predicted"/>
<dbReference type="InterPro" id="IPR003930">
    <property type="entry name" value="K_chnl_Ca-activ_BK_bsu"/>
</dbReference>
<feature type="transmembrane region" description="Helical" evidence="9">
    <location>
        <begin position="129"/>
        <end position="152"/>
    </location>
</feature>
<name>F6V732_XENTR</name>
<evidence type="ECO:0000256" key="2">
    <source>
        <dbReference type="ARBA" id="ARBA00022448"/>
    </source>
</evidence>
<keyword evidence="8" id="KW-0407">Ion channel</keyword>
<reference evidence="10" key="2">
    <citation type="submission" date="2011-06" db="UniProtKB">
        <authorList>
            <consortium name="Ensembl"/>
        </authorList>
    </citation>
    <scope>IDENTIFICATION</scope>
</reference>
<dbReference type="PRINTS" id="PR01450">
    <property type="entry name" value="BKCHANNELB"/>
</dbReference>
<keyword evidence="5" id="KW-0406">Ion transport</keyword>